<protein>
    <submittedName>
        <fullName evidence="2">Oxidoreductase molybdopterin binding protein</fullName>
    </submittedName>
</protein>
<accession>D5U0B2</accession>
<dbReference type="PANTHER" id="PTHR43032">
    <property type="entry name" value="PROTEIN-METHIONINE-SULFOXIDE REDUCTASE"/>
    <property type="match status" value="1"/>
</dbReference>
<evidence type="ECO:0000313" key="2">
    <source>
        <dbReference type="EMBL" id="ADG90562.1"/>
    </source>
</evidence>
<reference evidence="3" key="2">
    <citation type="journal article" date="2010" name="Stand. Genomic Sci.">
        <title>Complete genome sequence of Thermosphaera aggregans type strain (M11TLT).</title>
        <authorList>
            <person name="Spring S."/>
            <person name="Rachel R."/>
            <person name="Lapidus A."/>
            <person name="Davenport K."/>
            <person name="Tice H."/>
            <person name="Copeland A."/>
            <person name="Cheng J.-F."/>
            <person name="Lucas S."/>
            <person name="Chen F."/>
            <person name="Nolan M."/>
            <person name="Bruce D."/>
            <person name="Goodwin L."/>
            <person name="Pitluck S."/>
            <person name="Ivanova N."/>
            <person name="Mavromatis K."/>
            <person name="Ovchinnikova G."/>
            <person name="Pati A."/>
            <person name="Chen A."/>
            <person name="Palaniappan K."/>
            <person name="Land M."/>
            <person name="Hauser L."/>
            <person name="Chang Y.-J."/>
            <person name="Jeffries C.C."/>
            <person name="Brettin T."/>
            <person name="Detter J.C."/>
            <person name="Tapia R."/>
            <person name="Han C."/>
            <person name="Heimerl T."/>
            <person name="Weikl F."/>
            <person name="Brambilla E."/>
            <person name="Goker M."/>
            <person name="Bristow J."/>
            <person name="Eisen J.A."/>
            <person name="Markowitz V."/>
            <person name="Hugenholtz P."/>
            <person name="Kyrpides N.C."/>
            <person name="Klenk H.-P."/>
        </authorList>
    </citation>
    <scope>NUCLEOTIDE SEQUENCE [LARGE SCALE GENOMIC DNA]</scope>
    <source>
        <strain evidence="3">DSM 11486 / M11TL</strain>
    </source>
</reference>
<dbReference type="Pfam" id="PF00174">
    <property type="entry name" value="Oxidored_molyb"/>
    <property type="match status" value="1"/>
</dbReference>
<dbReference type="OrthoDB" id="24039at2157"/>
<name>D5U0B2_THEAM</name>
<reference key="3">
    <citation type="submission" date="2010-02" db="EMBL/GenBank/DDBJ databases">
        <title>Complete genome sequence of Thermosphaera aggregans type strain (M11TL).</title>
        <authorList>
            <consortium name="US DOE Joint Genome Institute (JGI-PGF)"/>
            <person name="Spring S."/>
            <person name="Lapidus A."/>
            <person name="Munk C."/>
            <person name="Schroeder M."/>
            <person name="Glavina Del Rio T."/>
            <person name="Tice H."/>
            <person name="Copeland A."/>
            <person name="Cheng J.-F."/>
            <person name="Lucas S."/>
            <person name="Chen F."/>
            <person name="Nolan M."/>
            <person name="Bruce D."/>
            <person name="Goodwin L."/>
            <person name="Pitluck S."/>
            <person name="Ivanova N."/>
            <person name="Mavromatis K."/>
            <person name="Ovchinnikova G."/>
            <person name="Pati A."/>
            <person name="Chen A."/>
            <person name="Palaniappan K."/>
            <person name="Land M."/>
            <person name="Hauser L."/>
            <person name="Chang Y.-J."/>
            <person name="Jeffries C.C."/>
            <person name="Brettin T."/>
            <person name="Detter J.C."/>
            <person name="Tapia R."/>
            <person name="Han C."/>
            <person name="Chain P."/>
            <person name="Heimerl T."/>
            <person name="Weik F."/>
            <person name="Goker M."/>
            <person name="Rachel R."/>
            <person name="Bristow J."/>
            <person name="Eisen J.A."/>
            <person name="Markowitz V."/>
            <person name="Hugenholtz P."/>
            <person name="Kyrpides N.C."/>
            <person name="Klenk H.-P."/>
        </authorList>
    </citation>
    <scope>NUCLEOTIDE SEQUENCE</scope>
    <source>
        <strain>DSM 11486</strain>
    </source>
</reference>
<dbReference type="InterPro" id="IPR036374">
    <property type="entry name" value="OxRdtase_Mopterin-bd_sf"/>
</dbReference>
<reference evidence="2 3" key="1">
    <citation type="journal article" date="2010" name="Stand. Genomic Sci.">
        <title>Complete genome sequence of Thermosphaera aggregans type strain (M11TL).</title>
        <authorList>
            <person name="Spring S."/>
            <person name="Rachel R."/>
            <person name="Lapidus A."/>
            <person name="Davenport K."/>
            <person name="Tice H."/>
            <person name="Copeland A."/>
            <person name="Cheng J.F."/>
            <person name="Lucas S."/>
            <person name="Chen F."/>
            <person name="Nolan M."/>
            <person name="Bruce D."/>
            <person name="Goodwin L."/>
            <person name="Pitluck S."/>
            <person name="Ivanova N."/>
            <person name="Mavromatis K."/>
            <person name="Ovchinnikova G."/>
            <person name="Pati A."/>
            <person name="Chen A."/>
            <person name="Palaniappan K."/>
            <person name="Land M."/>
            <person name="Hauser L."/>
            <person name="Chang Y.J."/>
            <person name="Jeffries C.C."/>
            <person name="Brettin T."/>
            <person name="Detter J.C."/>
            <person name="Tapia R."/>
            <person name="Han C."/>
            <person name="Heimerl T."/>
            <person name="Weikl F."/>
            <person name="Brambilla E."/>
            <person name="Goker M."/>
            <person name="Bristow J."/>
            <person name="Eisen J.A."/>
            <person name="Markowitz V."/>
            <person name="Hugenholtz P."/>
            <person name="Kyrpides N.C."/>
            <person name="Klenk H.P."/>
        </authorList>
    </citation>
    <scope>NUCLEOTIDE SEQUENCE [LARGE SCALE GENOMIC DNA]</scope>
    <source>
        <strain evidence="3">DSM 11486 / M11TL</strain>
    </source>
</reference>
<evidence type="ECO:0000259" key="1">
    <source>
        <dbReference type="Pfam" id="PF00174"/>
    </source>
</evidence>
<dbReference type="RefSeq" id="WP_013129155.1">
    <property type="nucleotide sequence ID" value="NC_014160.1"/>
</dbReference>
<gene>
    <name evidence="2" type="ordered locus">Tagg_0285</name>
</gene>
<dbReference type="eggNOG" id="arCOG00264">
    <property type="taxonomic scope" value="Archaea"/>
</dbReference>
<dbReference type="KEGG" id="tag:Tagg_0285"/>
<dbReference type="Gene3D" id="3.90.420.10">
    <property type="entry name" value="Oxidoreductase, molybdopterin-binding domain"/>
    <property type="match status" value="1"/>
</dbReference>
<proteinExistence type="predicted"/>
<dbReference type="PANTHER" id="PTHR43032:SF4">
    <property type="entry name" value="OXIDOREDUCTASE MOLYBDOPTERIN-BINDING DOMAIN-CONTAINING PROTEIN"/>
    <property type="match status" value="1"/>
</dbReference>
<keyword evidence="3" id="KW-1185">Reference proteome</keyword>
<dbReference type="InterPro" id="IPR000572">
    <property type="entry name" value="OxRdtase_Mopterin-bd_dom"/>
</dbReference>
<dbReference type="AlphaFoldDB" id="D5U0B2"/>
<dbReference type="GeneID" id="41582754"/>
<dbReference type="EMBL" id="CP001939">
    <property type="protein sequence ID" value="ADG90562.1"/>
    <property type="molecule type" value="Genomic_DNA"/>
</dbReference>
<organism evidence="2 3">
    <name type="scientific">Thermosphaera aggregans (strain DSM 11486 / M11TL)</name>
    <dbReference type="NCBI Taxonomy" id="633148"/>
    <lineage>
        <taxon>Archaea</taxon>
        <taxon>Thermoproteota</taxon>
        <taxon>Thermoprotei</taxon>
        <taxon>Desulfurococcales</taxon>
        <taxon>Desulfurococcaceae</taxon>
        <taxon>Thermosphaera</taxon>
    </lineage>
</organism>
<sequence length="313" mass="36456">MKCYLVEEKSTRVKGVKYVVDCVVGEKLLRSVEELQSMINEVFHAIFKTEKPLELVFDSSEPIGSNHLLYRFRIMIDNGRYIGVRIVTRNNEVKRVLFTVPEGYDGSNFNIKLVKDQPVLKENTGFNDGGHPPGQVFIPNFVIYNILGIPKFSIEEWRLEITGLVENPVILDLKGLYDLGLTDYLIDFHCVTGWSVRSVAMRGVPFERILNLVKPIHGVKWVYTEGMDGYTTIFPFEEVLKPNVFLALEMNGRPLEFLHGYPVRLIIPHLYGWKSAKWLRRIVFMDEYVNGYWESFGYHPRGRVYEEERFKDY</sequence>
<dbReference type="SUPFAM" id="SSF56524">
    <property type="entry name" value="Oxidoreductase molybdopterin-binding domain"/>
    <property type="match status" value="1"/>
</dbReference>
<dbReference type="HOGENOM" id="CLU_876029_0_0_2"/>
<evidence type="ECO:0000313" key="3">
    <source>
        <dbReference type="Proteomes" id="UP000002376"/>
    </source>
</evidence>
<dbReference type="STRING" id="633148.Tagg_0285"/>
<feature type="domain" description="Oxidoreductase molybdopterin-binding" evidence="1">
    <location>
        <begin position="148"/>
        <end position="293"/>
    </location>
</feature>
<dbReference type="Proteomes" id="UP000002376">
    <property type="component" value="Chromosome"/>
</dbReference>